<proteinExistence type="inferred from homology"/>
<dbReference type="PROSITE" id="PS52002">
    <property type="entry name" value="SM"/>
    <property type="match status" value="1"/>
</dbReference>
<evidence type="ECO:0000256" key="7">
    <source>
        <dbReference type="ARBA" id="ARBA00023187"/>
    </source>
</evidence>
<evidence type="ECO:0000256" key="1">
    <source>
        <dbReference type="ARBA" id="ARBA00004123"/>
    </source>
</evidence>
<evidence type="ECO:0000256" key="3">
    <source>
        <dbReference type="ARBA" id="ARBA00008146"/>
    </source>
</evidence>
<dbReference type="GO" id="GO:0005737">
    <property type="term" value="C:cytoplasm"/>
    <property type="evidence" value="ECO:0007669"/>
    <property type="project" value="UniProtKB-SubCell"/>
</dbReference>
<keyword evidence="14" id="KW-1185">Reference proteome</keyword>
<dbReference type="SUPFAM" id="SSF50182">
    <property type="entry name" value="Sm-like ribonucleoproteins"/>
    <property type="match status" value="1"/>
</dbReference>
<dbReference type="PANTHER" id="PTHR23338">
    <property type="entry name" value="SMALL NUCLEAR RIBONUCLEOPROTEIN SM"/>
    <property type="match status" value="1"/>
</dbReference>
<dbReference type="InterPro" id="IPR001163">
    <property type="entry name" value="Sm_dom_euk/arc"/>
</dbReference>
<dbReference type="OrthoDB" id="9626941at2759"/>
<dbReference type="CDD" id="cd01724">
    <property type="entry name" value="Sm_D1"/>
    <property type="match status" value="1"/>
</dbReference>
<dbReference type="EMBL" id="VSRR010001189">
    <property type="protein sequence ID" value="MPC23303.1"/>
    <property type="molecule type" value="Genomic_DNA"/>
</dbReference>
<dbReference type="FunFam" id="2.30.30.100:FF:000016">
    <property type="entry name" value="Small nuclear ribonucleoprotein Sm D1"/>
    <property type="match status" value="1"/>
</dbReference>
<dbReference type="InterPro" id="IPR010920">
    <property type="entry name" value="LSM_dom_sf"/>
</dbReference>
<gene>
    <name evidence="13" type="primary">SmD1</name>
    <name evidence="13" type="ORF">E2C01_016347</name>
</gene>
<name>A0A5B7DQN7_PORTR</name>
<feature type="domain" description="Sm" evidence="12">
    <location>
        <begin position="54"/>
        <end position="126"/>
    </location>
</feature>
<keyword evidence="7 10" id="KW-0508">mRNA splicing</keyword>
<keyword evidence="4" id="KW-0963">Cytoplasm</keyword>
<dbReference type="Proteomes" id="UP000324222">
    <property type="component" value="Unassembled WGS sequence"/>
</dbReference>
<dbReference type="InterPro" id="IPR034102">
    <property type="entry name" value="Sm_D1"/>
</dbReference>
<evidence type="ECO:0000256" key="6">
    <source>
        <dbReference type="ARBA" id="ARBA00022728"/>
    </source>
</evidence>
<dbReference type="AlphaFoldDB" id="A0A5B7DQN7"/>
<evidence type="ECO:0000256" key="10">
    <source>
        <dbReference type="RuleBase" id="RU365054"/>
    </source>
</evidence>
<organism evidence="13 14">
    <name type="scientific">Portunus trituberculatus</name>
    <name type="common">Swimming crab</name>
    <name type="synonym">Neptunus trituberculatus</name>
    <dbReference type="NCBI Taxonomy" id="210409"/>
    <lineage>
        <taxon>Eukaryota</taxon>
        <taxon>Metazoa</taxon>
        <taxon>Ecdysozoa</taxon>
        <taxon>Arthropoda</taxon>
        <taxon>Crustacea</taxon>
        <taxon>Multicrustacea</taxon>
        <taxon>Malacostraca</taxon>
        <taxon>Eumalacostraca</taxon>
        <taxon>Eucarida</taxon>
        <taxon>Decapoda</taxon>
        <taxon>Pleocyemata</taxon>
        <taxon>Brachyura</taxon>
        <taxon>Eubrachyura</taxon>
        <taxon>Portunoidea</taxon>
        <taxon>Portunidae</taxon>
        <taxon>Portuninae</taxon>
        <taxon>Portunus</taxon>
    </lineage>
</organism>
<protein>
    <recommendedName>
        <fullName evidence="10">Small nuclear ribonucleoprotein Sm D1</fullName>
    </recommendedName>
    <alternativeName>
        <fullName evidence="10">snRNP core protein D1</fullName>
    </alternativeName>
</protein>
<comment type="caution">
    <text evidence="13">The sequence shown here is derived from an EMBL/GenBank/DDBJ whole genome shotgun (WGS) entry which is preliminary data.</text>
</comment>
<evidence type="ECO:0000256" key="4">
    <source>
        <dbReference type="ARBA" id="ARBA00022490"/>
    </source>
</evidence>
<reference evidence="13 14" key="1">
    <citation type="submission" date="2019-05" db="EMBL/GenBank/DDBJ databases">
        <title>Another draft genome of Portunus trituberculatus and its Hox gene families provides insights of decapod evolution.</title>
        <authorList>
            <person name="Jeong J.-H."/>
            <person name="Song I."/>
            <person name="Kim S."/>
            <person name="Choi T."/>
            <person name="Kim D."/>
            <person name="Ryu S."/>
            <person name="Kim W."/>
        </authorList>
    </citation>
    <scope>NUCLEOTIDE SEQUENCE [LARGE SCALE GENOMIC DNA]</scope>
    <source>
        <tissue evidence="13">Muscle</tissue>
    </source>
</reference>
<evidence type="ECO:0000256" key="2">
    <source>
        <dbReference type="ARBA" id="ARBA00004496"/>
    </source>
</evidence>
<sequence>MIFCLNVTKLGGFCTYAPASDCEGVSSGHQTTSPRARLCSQDTLTPSHGPPLCVDVTFLMKLSHETVTIELKNGTQVQGTITGVDVAMNTHLKSVKMTLKNHDPVSYDTLTIRGNNIRYFILPESLPLENLLIDDGPRARKGRADRGRGEEWRRDQHRTSVV</sequence>
<evidence type="ECO:0000256" key="5">
    <source>
        <dbReference type="ARBA" id="ARBA00022664"/>
    </source>
</evidence>
<dbReference type="Pfam" id="PF01423">
    <property type="entry name" value="LSM"/>
    <property type="match status" value="1"/>
</dbReference>
<evidence type="ECO:0000256" key="11">
    <source>
        <dbReference type="SAM" id="MobiDB-lite"/>
    </source>
</evidence>
<evidence type="ECO:0000256" key="8">
    <source>
        <dbReference type="ARBA" id="ARBA00023242"/>
    </source>
</evidence>
<evidence type="ECO:0000313" key="13">
    <source>
        <dbReference type="EMBL" id="MPC23303.1"/>
    </source>
</evidence>
<keyword evidence="6" id="KW-0747">Spliceosome</keyword>
<dbReference type="GO" id="GO:0003723">
    <property type="term" value="F:RNA binding"/>
    <property type="evidence" value="ECO:0007669"/>
    <property type="project" value="InterPro"/>
</dbReference>
<dbReference type="SMART" id="SM00651">
    <property type="entry name" value="Sm"/>
    <property type="match status" value="1"/>
</dbReference>
<keyword evidence="9 10" id="KW-0687">Ribonucleoprotein</keyword>
<dbReference type="Gene3D" id="2.30.30.100">
    <property type="match status" value="1"/>
</dbReference>
<comment type="similarity">
    <text evidence="3 10">Belongs to the snRNP core protein family.</text>
</comment>
<accession>A0A5B7DQN7</accession>
<dbReference type="GO" id="GO:0000387">
    <property type="term" value="P:spliceosomal snRNP assembly"/>
    <property type="evidence" value="ECO:0007669"/>
    <property type="project" value="UniProtKB-UniRule"/>
</dbReference>
<keyword evidence="5 10" id="KW-0507">mRNA processing</keyword>
<evidence type="ECO:0000313" key="14">
    <source>
        <dbReference type="Proteomes" id="UP000324222"/>
    </source>
</evidence>
<feature type="region of interest" description="Disordered" evidence="11">
    <location>
        <begin position="136"/>
        <end position="162"/>
    </location>
</feature>
<dbReference type="InterPro" id="IPR047575">
    <property type="entry name" value="Sm"/>
</dbReference>
<dbReference type="InterPro" id="IPR027141">
    <property type="entry name" value="LSm4/Sm_D1/D3"/>
</dbReference>
<dbReference type="GO" id="GO:0005681">
    <property type="term" value="C:spliceosomal complex"/>
    <property type="evidence" value="ECO:0007669"/>
    <property type="project" value="UniProtKB-KW"/>
</dbReference>
<comment type="subcellular location">
    <subcellularLocation>
        <location evidence="2">Cytoplasm</location>
    </subcellularLocation>
    <subcellularLocation>
        <location evidence="1 10">Nucleus</location>
    </subcellularLocation>
</comment>
<evidence type="ECO:0000259" key="12">
    <source>
        <dbReference type="PROSITE" id="PS52002"/>
    </source>
</evidence>
<comment type="function">
    <text evidence="10">Plays a role in pre-mRNA splicing as a core component of the spliceosomal U1, U2, U4 and U5 small nuclear ribonucleoproteins (snRNPs), the building blocks of the spliceosome.</text>
</comment>
<evidence type="ECO:0000256" key="9">
    <source>
        <dbReference type="ARBA" id="ARBA00023274"/>
    </source>
</evidence>
<keyword evidence="8 10" id="KW-0539">Nucleus</keyword>